<feature type="region of interest" description="Disordered" evidence="1">
    <location>
        <begin position="48"/>
        <end position="138"/>
    </location>
</feature>
<keyword evidence="3" id="KW-1185">Reference proteome</keyword>
<reference evidence="2 3" key="1">
    <citation type="submission" date="2020-03" db="EMBL/GenBank/DDBJ databases">
        <title>Draft Genome Sequence of Cudoniella acicularis.</title>
        <authorList>
            <person name="Buettner E."/>
            <person name="Kellner H."/>
        </authorList>
    </citation>
    <scope>NUCLEOTIDE SEQUENCE [LARGE SCALE GENOMIC DNA]</scope>
    <source>
        <strain evidence="2 3">DSM 108380</strain>
    </source>
</reference>
<name>A0A8H4WAR7_9HELO</name>
<protein>
    <submittedName>
        <fullName evidence="2">Uncharacterized protein</fullName>
    </submittedName>
</protein>
<accession>A0A8H4WAR7</accession>
<evidence type="ECO:0000313" key="3">
    <source>
        <dbReference type="Proteomes" id="UP000566819"/>
    </source>
</evidence>
<evidence type="ECO:0000256" key="1">
    <source>
        <dbReference type="SAM" id="MobiDB-lite"/>
    </source>
</evidence>
<feature type="compositionally biased region" description="Basic and acidic residues" evidence="1">
    <location>
        <begin position="71"/>
        <end position="113"/>
    </location>
</feature>
<gene>
    <name evidence="2" type="ORF">G7Y89_g939</name>
</gene>
<dbReference type="EMBL" id="JAAMPI010000034">
    <property type="protein sequence ID" value="KAF4637154.1"/>
    <property type="molecule type" value="Genomic_DNA"/>
</dbReference>
<dbReference type="Proteomes" id="UP000566819">
    <property type="component" value="Unassembled WGS sequence"/>
</dbReference>
<dbReference type="OrthoDB" id="10636671at2759"/>
<dbReference type="AlphaFoldDB" id="A0A8H4WAR7"/>
<feature type="compositionally biased region" description="Polar residues" evidence="1">
    <location>
        <begin position="52"/>
        <end position="63"/>
    </location>
</feature>
<organism evidence="2 3">
    <name type="scientific">Cudoniella acicularis</name>
    <dbReference type="NCBI Taxonomy" id="354080"/>
    <lineage>
        <taxon>Eukaryota</taxon>
        <taxon>Fungi</taxon>
        <taxon>Dikarya</taxon>
        <taxon>Ascomycota</taxon>
        <taxon>Pezizomycotina</taxon>
        <taxon>Leotiomycetes</taxon>
        <taxon>Helotiales</taxon>
        <taxon>Tricladiaceae</taxon>
        <taxon>Cudoniella</taxon>
    </lineage>
</organism>
<evidence type="ECO:0000313" key="2">
    <source>
        <dbReference type="EMBL" id="KAF4637154.1"/>
    </source>
</evidence>
<sequence>MPPTKPTPRPKSPTGIEVWRHEVSNSAVTPPDPTYVSPIIRQPSFWKKILQPRSSSNPINSENHSGKRKAKDAEMEDGVRTEMYSRSERGSGGIRGEEDVRGEGERERDRLGVEEEERGGSSMEIASGESDERDGLKERMERLERARRLLDGGGGRVKAKTLAWRTEAYRDRVGEKDEIEPGPQRAVLEFGKGYTAHQQEAHEWPRLQNTSTM</sequence>
<proteinExistence type="predicted"/>
<comment type="caution">
    <text evidence="2">The sequence shown here is derived from an EMBL/GenBank/DDBJ whole genome shotgun (WGS) entry which is preliminary data.</text>
</comment>